<protein>
    <submittedName>
        <fullName evidence="1">Zinc ribbon domain-containing protein</fullName>
    </submittedName>
</protein>
<dbReference type="SUPFAM" id="SSF52467">
    <property type="entry name" value="DHS-like NAD/FAD-binding domain"/>
    <property type="match status" value="1"/>
</dbReference>
<organism evidence="1 2">
    <name type="scientific">Candidatus Eisenbergiella stercorigallinarum</name>
    <dbReference type="NCBI Taxonomy" id="2838557"/>
    <lineage>
        <taxon>Bacteria</taxon>
        <taxon>Bacillati</taxon>
        <taxon>Bacillota</taxon>
        <taxon>Clostridia</taxon>
        <taxon>Lachnospirales</taxon>
        <taxon>Lachnospiraceae</taxon>
        <taxon>Eisenbergiella</taxon>
    </lineage>
</organism>
<sequence>MTGEIREKIAEAQMVLVGIGKEMEEKFHDMPQDAEYAGLLKQAREMGQKEAIEQYVRLAWLRTHPDGRKKAAYGALAGFLAGKNYFIVTLCADDAIFGSGLEESRIVAPCGGFRALQCPSCQEENPADGLYTDPGLWEEPVSRICSGTPLSGIPFPRCPKCGKLLSFNQIGTDGYLEEGYLPQWEKYRKWLQGTLNRRLCILELGAGMEYPSVIRFPFERVAFFNRKAELVRVHSRLYQMTAELSGRGLSVPADPADFLLEEQ</sequence>
<proteinExistence type="predicted"/>
<dbReference type="EMBL" id="DWUW01000088">
    <property type="protein sequence ID" value="HJD30911.1"/>
    <property type="molecule type" value="Genomic_DNA"/>
</dbReference>
<dbReference type="InterPro" id="IPR029035">
    <property type="entry name" value="DHS-like_NAD/FAD-binding_dom"/>
</dbReference>
<comment type="caution">
    <text evidence="1">The sequence shown here is derived from an EMBL/GenBank/DDBJ whole genome shotgun (WGS) entry which is preliminary data.</text>
</comment>
<name>A0A9D2TY60_9FIRM</name>
<accession>A0A9D2TY60</accession>
<dbReference type="AlphaFoldDB" id="A0A9D2TY60"/>
<reference evidence="1" key="1">
    <citation type="journal article" date="2021" name="PeerJ">
        <title>Extensive microbial diversity within the chicken gut microbiome revealed by metagenomics and culture.</title>
        <authorList>
            <person name="Gilroy R."/>
            <person name="Ravi A."/>
            <person name="Getino M."/>
            <person name="Pursley I."/>
            <person name="Horton D.L."/>
            <person name="Alikhan N.F."/>
            <person name="Baker D."/>
            <person name="Gharbi K."/>
            <person name="Hall N."/>
            <person name="Watson M."/>
            <person name="Adriaenssens E.M."/>
            <person name="Foster-Nyarko E."/>
            <person name="Jarju S."/>
            <person name="Secka A."/>
            <person name="Antonio M."/>
            <person name="Oren A."/>
            <person name="Chaudhuri R.R."/>
            <person name="La Ragione R."/>
            <person name="Hildebrand F."/>
            <person name="Pallen M.J."/>
        </authorList>
    </citation>
    <scope>NUCLEOTIDE SEQUENCE</scope>
    <source>
        <strain evidence="1">ChiHjej8B7-25341</strain>
    </source>
</reference>
<evidence type="ECO:0000313" key="2">
    <source>
        <dbReference type="Proteomes" id="UP000823851"/>
    </source>
</evidence>
<evidence type="ECO:0000313" key="1">
    <source>
        <dbReference type="EMBL" id="HJD30911.1"/>
    </source>
</evidence>
<gene>
    <name evidence="1" type="ORF">H9912_03120</name>
</gene>
<reference evidence="1" key="2">
    <citation type="submission" date="2021-04" db="EMBL/GenBank/DDBJ databases">
        <authorList>
            <person name="Gilroy R."/>
        </authorList>
    </citation>
    <scope>NUCLEOTIDE SEQUENCE</scope>
    <source>
        <strain evidence="1">ChiHjej8B7-25341</strain>
    </source>
</reference>
<dbReference type="Proteomes" id="UP000823851">
    <property type="component" value="Unassembled WGS sequence"/>
</dbReference>